<organismHost>
    <name type="scientific">Choristoneura fumiferana</name>
    <name type="common">Spruce budworm moth</name>
    <name type="synonym">Archips fumiferana</name>
    <dbReference type="NCBI Taxonomy" id="7141"/>
</organismHost>
<keyword evidence="6" id="KW-0805">Transcription regulation</keyword>
<comment type="subcellular location">
    <subcellularLocation>
        <location evidence="1">Virion</location>
    </subcellularLocation>
</comment>
<reference evidence="10" key="1">
    <citation type="journal article" date="2013" name="J. Virol.">
        <title>New Insights into the Evolution of Entomopoxvirinae from the Complete Genome Sequences of Four Entomopoxviruses Infecting Adoxophyes honmai, Choristoneura biennis, Choristoneura rosaceana, and Mythimna separata.</title>
        <authorList>
            <person name="Theze J."/>
            <person name="Takatsuka J."/>
            <person name="Li Z."/>
            <person name="Gallais J."/>
            <person name="Doucet D."/>
            <person name="Arif B."/>
            <person name="Nakai M."/>
            <person name="Herniou E.A."/>
        </authorList>
    </citation>
    <scope>NUCLEOTIDE SEQUENCE</scope>
</reference>
<proteinExistence type="inferred from homology"/>
<protein>
    <recommendedName>
        <fullName evidence="3">RNA polymerase-associated transcription-specificity factor RAP94</fullName>
    </recommendedName>
    <alternativeName>
        <fullName evidence="8">Protein H4</fullName>
    </alternativeName>
    <alternativeName>
        <fullName evidence="9">RPO-associated protein of 94 kDa</fullName>
    </alternativeName>
</protein>
<comment type="similarity">
    <text evidence="2">Belongs to the poxviridae protein RAP94 family.</text>
</comment>
<evidence type="ECO:0000256" key="9">
    <source>
        <dbReference type="ARBA" id="ARBA00033422"/>
    </source>
</evidence>
<dbReference type="GeneID" id="15613087"/>
<keyword evidence="5" id="KW-0946">Virion</keyword>
<evidence type="ECO:0000256" key="5">
    <source>
        <dbReference type="ARBA" id="ARBA00022844"/>
    </source>
</evidence>
<dbReference type="GO" id="GO:0003700">
    <property type="term" value="F:DNA-binding transcription factor activity"/>
    <property type="evidence" value="ECO:0007669"/>
    <property type="project" value="InterPro"/>
</dbReference>
<dbReference type="EMBL" id="HF679132">
    <property type="protein sequence ID" value="CCU55665.1"/>
    <property type="molecule type" value="Genomic_DNA"/>
</dbReference>
<evidence type="ECO:0000256" key="6">
    <source>
        <dbReference type="ARBA" id="ARBA00023015"/>
    </source>
</evidence>
<evidence type="ECO:0000256" key="7">
    <source>
        <dbReference type="ARBA" id="ARBA00023163"/>
    </source>
</evidence>
<dbReference type="GO" id="GO:0006353">
    <property type="term" value="P:DNA-templated transcription termination"/>
    <property type="evidence" value="ECO:0007669"/>
    <property type="project" value="UniProtKB-KW"/>
</dbReference>
<dbReference type="OrthoDB" id="1709at10239"/>
<dbReference type="Proteomes" id="UP000792220">
    <property type="component" value="Genome"/>
</dbReference>
<evidence type="ECO:0000256" key="2">
    <source>
        <dbReference type="ARBA" id="ARBA00007680"/>
    </source>
</evidence>
<keyword evidence="11" id="KW-1185">Reference proteome</keyword>
<dbReference type="InterPro" id="IPR004974">
    <property type="entry name" value="Pox_Rap94"/>
</dbReference>
<organism evidence="10 11">
    <name type="scientific">Choristoneura biennis entomopoxvirus</name>
    <name type="common">CbEPV</name>
    <dbReference type="NCBI Taxonomy" id="10288"/>
    <lineage>
        <taxon>Viruses</taxon>
        <taxon>Varidnaviria</taxon>
        <taxon>Bamfordvirae</taxon>
        <taxon>Nucleocytoviricota</taxon>
        <taxon>Pokkesviricetes</taxon>
        <taxon>Chitovirales</taxon>
        <taxon>Poxviridae</taxon>
        <taxon>Entomopoxvirinae</taxon>
        <taxon>Betaentomopoxvirus</taxon>
        <taxon>Betaentomopoxvirus cbiennis</taxon>
    </lineage>
</organism>
<keyword evidence="4" id="KW-0806">Transcription termination</keyword>
<evidence type="ECO:0000256" key="8">
    <source>
        <dbReference type="ARBA" id="ARBA00032150"/>
    </source>
</evidence>
<evidence type="ECO:0000313" key="11">
    <source>
        <dbReference type="Proteomes" id="UP000792220"/>
    </source>
</evidence>
<dbReference type="RefSeq" id="YP_008004167.1">
    <property type="nucleotide sequence ID" value="NC_021248.1"/>
</dbReference>
<dbReference type="Pfam" id="PF03294">
    <property type="entry name" value="Pox_Rap94"/>
    <property type="match status" value="1"/>
</dbReference>
<name>A0A916P6P6_CBEPV</name>
<evidence type="ECO:0000256" key="3">
    <source>
        <dbReference type="ARBA" id="ARBA00019543"/>
    </source>
</evidence>
<accession>A0A916P6P6</accession>
<sequence>MEQAEIIKTINDIIDYIKSDKNNKSINNFIFENKDLYDNIVIYSKLLNDKDFKFLYNIVEKYPETNPNIIYNIFKTSQITITHDININKIIQNKDDIKINQDIHTYNYLLLLNKLYIFQPIPKFINVLWDIKSKNVDNLEKINNINTNTLSIITSLETTKVNIIYISFTYISSYIESHRAELILNKKFSIYDNLRRIIGVPISNNNYKLNYYIKAKIDSETLIYNIFNSVAFKKVIIYGFGVYQIKDIKSIINDTINDISSYIINNNKEKLYQRTYCCCYFLNCYYEKIFKNLSMQLYDKIEYPNVINIDDVIHKQYEYYECQHVQEYKKVFKNVENFYSNTNKFLETYINIVNKIAICKICGESLDMFNFEEANYIQSKGEIIITTNKENIFQYDTYSSLINAELFLTDIIGIYDDIFNTNRMDDFNNISRIIIDLFININTNRLEYQDKYRKQLSMSELFFIRLSNNLFISVYNEKEQYSEKRQINMFIIFGICLVLLSNFNELIGIIKNNKKLKTIFDNQNDIKINLDNFIKDTVFTYITRNRLSDKKNRSVINYDIIVDVYLDILTPELRSCYNIILNRFYKNIDVLKYDYIELPDIPLLPVTLGYKHKNINTGPTIFFLPLENIINYNKVSIYENNTRYITYDMLHIKKLSNFSNNDINVELKAIIDRLKSEYYYKNISIINIEQMNNYNFYIDIGQKYFFYIDDILTVSNIVLKNNIYAKIMNFADSLPFLNIIYKFHYKILFDNLNLLFNYFFPSVQIIFNYDEEYISRDYFHYIVYNILISLIDTNILAWIDINKDIISKLYDDTLKFYVKIIY</sequence>
<dbReference type="KEGG" id="vg:15613087"/>
<evidence type="ECO:0000256" key="1">
    <source>
        <dbReference type="ARBA" id="ARBA00004328"/>
    </source>
</evidence>
<gene>
    <name evidence="10" type="ORF">CHBEV_097</name>
</gene>
<evidence type="ECO:0000256" key="4">
    <source>
        <dbReference type="ARBA" id="ARBA00022472"/>
    </source>
</evidence>
<keyword evidence="7" id="KW-0804">Transcription</keyword>
<dbReference type="GO" id="GO:0044423">
    <property type="term" value="C:virion component"/>
    <property type="evidence" value="ECO:0007669"/>
    <property type="project" value="UniProtKB-KW"/>
</dbReference>
<evidence type="ECO:0000313" key="10">
    <source>
        <dbReference type="EMBL" id="CCU55665.1"/>
    </source>
</evidence>